<dbReference type="Pfam" id="PF14344">
    <property type="entry name" value="DUF4397"/>
    <property type="match status" value="1"/>
</dbReference>
<organism evidence="2 3">
    <name type="scientific">Chitinophaga silvatica</name>
    <dbReference type="NCBI Taxonomy" id="2282649"/>
    <lineage>
        <taxon>Bacteria</taxon>
        <taxon>Pseudomonadati</taxon>
        <taxon>Bacteroidota</taxon>
        <taxon>Chitinophagia</taxon>
        <taxon>Chitinophagales</taxon>
        <taxon>Chitinophagaceae</taxon>
        <taxon>Chitinophaga</taxon>
    </lineage>
</organism>
<dbReference type="OrthoDB" id="9792011at2"/>
<dbReference type="PROSITE" id="PS51257">
    <property type="entry name" value="PROKAR_LIPOPROTEIN"/>
    <property type="match status" value="1"/>
</dbReference>
<evidence type="ECO:0000259" key="1">
    <source>
        <dbReference type="Pfam" id="PF14344"/>
    </source>
</evidence>
<keyword evidence="3" id="KW-1185">Reference proteome</keyword>
<dbReference type="AlphaFoldDB" id="A0A3E1YHT2"/>
<reference evidence="2 3" key="1">
    <citation type="submission" date="2018-07" db="EMBL/GenBank/DDBJ databases">
        <title>Chitinophaga K2CV101002-2 sp. nov., isolated from a monsoon evergreen broad-leaved forest soil.</title>
        <authorList>
            <person name="Lv Y."/>
        </authorList>
    </citation>
    <scope>NUCLEOTIDE SEQUENCE [LARGE SCALE GENOMIC DNA]</scope>
    <source>
        <strain evidence="2 3">GDMCC 1.1288</strain>
    </source>
</reference>
<feature type="domain" description="DUF4397" evidence="1">
    <location>
        <begin position="33"/>
        <end position="162"/>
    </location>
</feature>
<dbReference type="InterPro" id="IPR025510">
    <property type="entry name" value="DUF4397"/>
</dbReference>
<proteinExistence type="predicted"/>
<dbReference type="RefSeq" id="WP_116974197.1">
    <property type="nucleotide sequence ID" value="NZ_QPMM01000001.1"/>
</dbReference>
<protein>
    <submittedName>
        <fullName evidence="2">DUF4397 domain-containing protein</fullName>
    </submittedName>
</protein>
<evidence type="ECO:0000313" key="2">
    <source>
        <dbReference type="EMBL" id="RFS27005.1"/>
    </source>
</evidence>
<evidence type="ECO:0000313" key="3">
    <source>
        <dbReference type="Proteomes" id="UP000260644"/>
    </source>
</evidence>
<sequence length="252" mass="26848">MQKRIILLIGLAFGCKKAEYLDINAQDRSALSANIRFVNARVPNTGIQFWTFTQQITTTPLLPGNSSDYRPTTFGNVQINFTEGNGTAYIASRQFGNSATYSATGGPNGPIAGYYHTVIAAASRNDVSKDSLILFYDDLSTPPAGKAKIRLIHLAYGIGAISANIFQNGKENKLSDSIPYGSASGSNILGKAYDSAPFSVIDAGKISVGITNKASNTPILINTLQDIQLEAGKIYTIFLLTNGKGIVSANIL</sequence>
<comment type="caution">
    <text evidence="2">The sequence shown here is derived from an EMBL/GenBank/DDBJ whole genome shotgun (WGS) entry which is preliminary data.</text>
</comment>
<gene>
    <name evidence="2" type="ORF">DVR12_04270</name>
</gene>
<dbReference type="Proteomes" id="UP000260644">
    <property type="component" value="Unassembled WGS sequence"/>
</dbReference>
<name>A0A3E1YHT2_9BACT</name>
<dbReference type="EMBL" id="QPMM01000001">
    <property type="protein sequence ID" value="RFS27005.1"/>
    <property type="molecule type" value="Genomic_DNA"/>
</dbReference>
<accession>A0A3E1YHT2</accession>